<name>A0ABX1KHK9_9MICO</name>
<dbReference type="InterPro" id="IPR024072">
    <property type="entry name" value="DHFR-like_dom_sf"/>
</dbReference>
<evidence type="ECO:0000259" key="4">
    <source>
        <dbReference type="Pfam" id="PF01872"/>
    </source>
</evidence>
<keyword evidence="3" id="KW-0560">Oxidoreductase</keyword>
<evidence type="ECO:0000256" key="2">
    <source>
        <dbReference type="ARBA" id="ARBA00022857"/>
    </source>
</evidence>
<dbReference type="PANTHER" id="PTHR38011:SF7">
    <property type="entry name" value="2,5-DIAMINO-6-RIBOSYLAMINO-4(3H)-PYRIMIDINONE 5'-PHOSPHATE REDUCTASE"/>
    <property type="match status" value="1"/>
</dbReference>
<dbReference type="EMBL" id="JABACI010000005">
    <property type="protein sequence ID" value="NLP85478.1"/>
    <property type="molecule type" value="Genomic_DNA"/>
</dbReference>
<comment type="caution">
    <text evidence="5">The sequence shown here is derived from an EMBL/GenBank/DDBJ whole genome shotgun (WGS) entry which is preliminary data.</text>
</comment>
<keyword evidence="2" id="KW-0521">NADP</keyword>
<feature type="domain" description="Bacterial bifunctional deaminase-reductase C-terminal" evidence="4">
    <location>
        <begin position="4"/>
        <end position="220"/>
    </location>
</feature>
<evidence type="ECO:0000256" key="3">
    <source>
        <dbReference type="ARBA" id="ARBA00023002"/>
    </source>
</evidence>
<evidence type="ECO:0000313" key="5">
    <source>
        <dbReference type="EMBL" id="NLP85478.1"/>
    </source>
</evidence>
<dbReference type="InterPro" id="IPR050765">
    <property type="entry name" value="Riboflavin_Biosynth_HTPR"/>
</dbReference>
<gene>
    <name evidence="5" type="ORF">HF576_16670</name>
</gene>
<dbReference type="Gene3D" id="3.40.430.10">
    <property type="entry name" value="Dihydrofolate Reductase, subunit A"/>
    <property type="match status" value="1"/>
</dbReference>
<dbReference type="InterPro" id="IPR002734">
    <property type="entry name" value="RibDG_C"/>
</dbReference>
<accession>A0ABX1KHK9</accession>
<evidence type="ECO:0000256" key="1">
    <source>
        <dbReference type="ARBA" id="ARBA00005104"/>
    </source>
</evidence>
<evidence type="ECO:0000313" key="6">
    <source>
        <dbReference type="Proteomes" id="UP001429745"/>
    </source>
</evidence>
<organism evidence="5 6">
    <name type="scientific">Microbacterium salsuginis</name>
    <dbReference type="NCBI Taxonomy" id="2722803"/>
    <lineage>
        <taxon>Bacteria</taxon>
        <taxon>Bacillati</taxon>
        <taxon>Actinomycetota</taxon>
        <taxon>Actinomycetes</taxon>
        <taxon>Micrococcales</taxon>
        <taxon>Microbacteriaceae</taxon>
        <taxon>Microbacterium</taxon>
    </lineage>
</organism>
<dbReference type="SUPFAM" id="SSF53597">
    <property type="entry name" value="Dihydrofolate reductase-like"/>
    <property type="match status" value="1"/>
</dbReference>
<dbReference type="RefSeq" id="WP_168913965.1">
    <property type="nucleotide sequence ID" value="NZ_JABACI010000005.1"/>
</dbReference>
<keyword evidence="6" id="KW-1185">Reference proteome</keyword>
<dbReference type="Pfam" id="PF01872">
    <property type="entry name" value="RibD_C"/>
    <property type="match status" value="1"/>
</dbReference>
<protein>
    <submittedName>
        <fullName evidence="5">RibD family protein</fullName>
    </submittedName>
</protein>
<reference evidence="5 6" key="1">
    <citation type="submission" date="2020-04" db="EMBL/GenBank/DDBJ databases">
        <title>CFH 90308 Microbacterium sp.</title>
        <authorList>
            <person name="Nie G."/>
            <person name="Ming H."/>
            <person name="Xia T."/>
        </authorList>
    </citation>
    <scope>NUCLEOTIDE SEQUENCE [LARGE SCALE GENOMIC DNA]</scope>
    <source>
        <strain evidence="5 6">CFH 90308</strain>
    </source>
</reference>
<sequence length="241" mass="26230">MPRPHVVIYNAVSIDGRIAGYENDPRVYYRYGFEIPADVVLMGSATALAFGPEEPERDQFVELRAPERLPIVEGFESLVTEPRPLLVVPDSAGRVRNWIHALAQPWYRDILVLTSAATPAEYRDYLGRRGIRTWVVGEGRVDLARALERLHADEGARHVRTDSGGRLNGALIAAGLADELVLMVEPVVSGAPGGPAVIRLPGDLDPRTIAFERTGVEALDGGEVVVRYALTARTTPSGVDS</sequence>
<dbReference type="PANTHER" id="PTHR38011">
    <property type="entry name" value="DIHYDROFOLATE REDUCTASE FAMILY PROTEIN (AFU_ORTHOLOGUE AFUA_8G06820)"/>
    <property type="match status" value="1"/>
</dbReference>
<comment type="pathway">
    <text evidence="1">Cofactor biosynthesis; riboflavin biosynthesis.</text>
</comment>
<dbReference type="Proteomes" id="UP001429745">
    <property type="component" value="Unassembled WGS sequence"/>
</dbReference>
<proteinExistence type="predicted"/>